<dbReference type="Pfam" id="PF06122">
    <property type="entry name" value="TraH"/>
    <property type="match status" value="1"/>
</dbReference>
<name>A0ABQ2JV08_9SPHN</name>
<keyword evidence="1" id="KW-0732">Signal</keyword>
<comment type="caution">
    <text evidence="2">The sequence shown here is derived from an EMBL/GenBank/DDBJ whole genome shotgun (WGS) entry which is preliminary data.</text>
</comment>
<organism evidence="2 3">
    <name type="scientific">Novosphingobium indicum</name>
    <dbReference type="NCBI Taxonomy" id="462949"/>
    <lineage>
        <taxon>Bacteria</taxon>
        <taxon>Pseudomonadati</taxon>
        <taxon>Pseudomonadota</taxon>
        <taxon>Alphaproteobacteria</taxon>
        <taxon>Sphingomonadales</taxon>
        <taxon>Sphingomonadaceae</taxon>
        <taxon>Novosphingobium</taxon>
    </lineage>
</organism>
<evidence type="ECO:0000313" key="3">
    <source>
        <dbReference type="Proteomes" id="UP000605099"/>
    </source>
</evidence>
<feature type="signal peptide" evidence="1">
    <location>
        <begin position="1"/>
        <end position="35"/>
    </location>
</feature>
<dbReference type="EMBL" id="BMLK01000016">
    <property type="protein sequence ID" value="GGN55357.1"/>
    <property type="molecule type" value="Genomic_DNA"/>
</dbReference>
<reference evidence="3" key="1">
    <citation type="journal article" date="2019" name="Int. J. Syst. Evol. Microbiol.">
        <title>The Global Catalogue of Microorganisms (GCM) 10K type strain sequencing project: providing services to taxonomists for standard genome sequencing and annotation.</title>
        <authorList>
            <consortium name="The Broad Institute Genomics Platform"/>
            <consortium name="The Broad Institute Genome Sequencing Center for Infectious Disease"/>
            <person name="Wu L."/>
            <person name="Ma J."/>
        </authorList>
    </citation>
    <scope>NUCLEOTIDE SEQUENCE [LARGE SCALE GENOMIC DNA]</scope>
    <source>
        <strain evidence="3">CGMCC 1.6784</strain>
    </source>
</reference>
<proteinExistence type="predicted"/>
<dbReference type="Proteomes" id="UP000605099">
    <property type="component" value="Unassembled WGS sequence"/>
</dbReference>
<keyword evidence="3" id="KW-1185">Reference proteome</keyword>
<protein>
    <submittedName>
        <fullName evidence="2">Conjugal transfer pilus assembly protein TraH</fullName>
    </submittedName>
</protein>
<sequence length="480" mass="52345">MAGIDRRGRAPWRKRVRIAVLVLTASQMCAVQTFANVGTELNDFFNDMGGAGNAYGPTAFQGQSAGYYTGGGVWTRFKNKDINPVNVQLPSVKAGCGGIDIFGGAFSFINTDEIVAMLKAVASNALGFAFQLAIKSISPQISQTIEEMAQKIEKLNQMNISSCEAAQGLVAGLWGKNQGRDSEVCKAIANSQGFATDWAKARQDCNAGGERTETLNKNGDDTIPSKSYNYTWHMLNKSYPSFDREFKEYLMTLVGTIVYQRADSDDANGTIKYFGHGNRDLIQALLVGSTETKVLRCDETDDCLNPSYSNTVTISASQALQPRIATLIRSMANKVRTNEALTAEEVGILGGTSVPLYKIITVNAAAQLGGMTEADIQGLAEIVAMDMLETIVREYYSYVQKAQGSFSEADDATLQQWRDQLQNVSSVIDSYSYSMNERLQRTQIFVDRAVFLERTLRNTISPQMSAALSFRSGAAAQGLN</sequence>
<gene>
    <name evidence="2" type="ORF">GCM10011349_31910</name>
</gene>
<dbReference type="InterPro" id="IPR010927">
    <property type="entry name" value="T4SS_TraH"/>
</dbReference>
<evidence type="ECO:0000256" key="1">
    <source>
        <dbReference type="SAM" id="SignalP"/>
    </source>
</evidence>
<feature type="chain" id="PRO_5047203329" evidence="1">
    <location>
        <begin position="36"/>
        <end position="480"/>
    </location>
</feature>
<evidence type="ECO:0000313" key="2">
    <source>
        <dbReference type="EMBL" id="GGN55357.1"/>
    </source>
</evidence>
<accession>A0ABQ2JV08</accession>
<dbReference type="RefSeq" id="WP_098108349.1">
    <property type="nucleotide sequence ID" value="NZ_BMLK01000016.1"/>
</dbReference>